<reference evidence="4 5" key="2">
    <citation type="journal article" date="2016" name="ISME J.">
        <title>Physiological and genomic characterization of two novel marine thaumarchaeal strains indicates niche differentiation.</title>
        <authorList>
            <person name="Bayer B."/>
            <person name="Vojvoda J."/>
            <person name="Offre P."/>
            <person name="Alves R.J."/>
            <person name="Elisabeth N.H."/>
            <person name="Garcia J.A."/>
            <person name="Volland J.M."/>
            <person name="Srivastava A."/>
            <person name="Schleper C."/>
            <person name="Herndl G.J."/>
        </authorList>
    </citation>
    <scope>NUCLEOTIDE SEQUENCE [LARGE SCALE GENOMIC DNA]</scope>
    <source>
        <strain evidence="4 5">D3C</strain>
    </source>
</reference>
<dbReference type="InterPro" id="IPR044641">
    <property type="entry name" value="Lsm7/SmG-like"/>
</dbReference>
<sequence>MIIMADEISTLMANSKDKVVLLRLRNNKTVQGVLQDFDIHMNLTLENAEDITEKKPEPLGKILLRGDNILAISLPDEESD</sequence>
<dbReference type="GO" id="GO:0003723">
    <property type="term" value="F:RNA binding"/>
    <property type="evidence" value="ECO:0007669"/>
    <property type="project" value="InterPro"/>
</dbReference>
<evidence type="ECO:0000313" key="4">
    <source>
        <dbReference type="EMBL" id="AJM91965.1"/>
    </source>
</evidence>
<evidence type="ECO:0000256" key="1">
    <source>
        <dbReference type="ARBA" id="ARBA00006850"/>
    </source>
</evidence>
<proteinExistence type="inferred from homology"/>
<dbReference type="PANTHER" id="PTHR10553:SF5">
    <property type="entry name" value="U6 SNRNA-ASSOCIATED SM-LIKE PROTEIN LSM7"/>
    <property type="match status" value="1"/>
</dbReference>
<dbReference type="InterPro" id="IPR047575">
    <property type="entry name" value="Sm"/>
</dbReference>
<reference evidence="4 5" key="3">
    <citation type="journal article" date="2019" name="Int. J. Syst. Evol. Microbiol.">
        <title>Nitrosopumilus adriaticus sp. nov. and Nitrosopumilus piranensis sp. nov., two ammonia-oxidizing archaea from the Adriatic Sea and members of the class Nitrososphaeria.</title>
        <authorList>
            <person name="Bayer B."/>
            <person name="Vojvoda J."/>
            <person name="Reinthaler T."/>
            <person name="Reyes C."/>
            <person name="Pinto M."/>
            <person name="Herndl G.J."/>
        </authorList>
    </citation>
    <scope>NUCLEOTIDE SEQUENCE [LARGE SCALE GENOMIC DNA]</scope>
    <source>
        <strain evidence="4 5">D3C</strain>
    </source>
</reference>
<dbReference type="SUPFAM" id="SSF50182">
    <property type="entry name" value="Sm-like ribonucleoproteins"/>
    <property type="match status" value="1"/>
</dbReference>
<reference evidence="5" key="1">
    <citation type="submission" date="2015-02" db="EMBL/GenBank/DDBJ databases">
        <title>Characterization of two novel Thaumarchaeota isolated from the Northern Adriatic Sea.</title>
        <authorList>
            <person name="Bayer B."/>
            <person name="Vojvoda J."/>
            <person name="Offre P."/>
            <person name="Srivastava A."/>
            <person name="Elisabeth N."/>
            <person name="Garcia J.A.L."/>
            <person name="Schleper C."/>
            <person name="Herndl G.J."/>
        </authorList>
    </citation>
    <scope>NUCLEOTIDE SEQUENCE [LARGE SCALE GENOMIC DNA]</scope>
    <source>
        <strain evidence="5">D3C</strain>
    </source>
</reference>
<dbReference type="PATRIC" id="fig|1582439.9.peg.770"/>
<comment type="similarity">
    <text evidence="1">Belongs to the snRNP Sm proteins family.</text>
</comment>
<keyword evidence="2 4" id="KW-0687">Ribonucleoprotein</keyword>
<dbReference type="PROSITE" id="PS52002">
    <property type="entry name" value="SM"/>
    <property type="match status" value="1"/>
</dbReference>
<dbReference type="AlphaFoldDB" id="A0A0C5BYC8"/>
<dbReference type="InterPro" id="IPR001163">
    <property type="entry name" value="Sm_dom_euk/arc"/>
</dbReference>
<accession>A0A0C5BYC8</accession>
<dbReference type="InterPro" id="IPR010920">
    <property type="entry name" value="LSM_dom_sf"/>
</dbReference>
<evidence type="ECO:0000256" key="2">
    <source>
        <dbReference type="ARBA" id="ARBA00023274"/>
    </source>
</evidence>
<dbReference type="Proteomes" id="UP000032027">
    <property type="component" value="Chromosome"/>
</dbReference>
<dbReference type="EMBL" id="CP010868">
    <property type="protein sequence ID" value="AJM91965.1"/>
    <property type="molecule type" value="Genomic_DNA"/>
</dbReference>
<dbReference type="GO" id="GO:1990904">
    <property type="term" value="C:ribonucleoprotein complex"/>
    <property type="evidence" value="ECO:0007669"/>
    <property type="project" value="UniProtKB-KW"/>
</dbReference>
<organism evidence="4 5">
    <name type="scientific">Nitrosopumilus piranensis</name>
    <dbReference type="NCBI Taxonomy" id="1582439"/>
    <lineage>
        <taxon>Archaea</taxon>
        <taxon>Nitrososphaerota</taxon>
        <taxon>Nitrososphaeria</taxon>
        <taxon>Nitrosopumilales</taxon>
        <taxon>Nitrosopumilaceae</taxon>
        <taxon>Nitrosopumilus</taxon>
    </lineage>
</organism>
<dbReference type="Gene3D" id="2.30.30.100">
    <property type="match status" value="1"/>
</dbReference>
<name>A0A0C5BYC8_9ARCH</name>
<feature type="domain" description="Sm" evidence="3">
    <location>
        <begin position="7"/>
        <end position="78"/>
    </location>
</feature>
<dbReference type="STRING" id="1582439.NPIRD3C_0753"/>
<protein>
    <submittedName>
        <fullName evidence="4">Like-Sm ribonucleoprotein core</fullName>
    </submittedName>
</protein>
<evidence type="ECO:0000259" key="3">
    <source>
        <dbReference type="PROSITE" id="PS52002"/>
    </source>
</evidence>
<dbReference type="PANTHER" id="PTHR10553">
    <property type="entry name" value="SMALL NUCLEAR RIBONUCLEOPROTEIN"/>
    <property type="match status" value="1"/>
</dbReference>
<evidence type="ECO:0000313" key="5">
    <source>
        <dbReference type="Proteomes" id="UP000032027"/>
    </source>
</evidence>
<dbReference type="Pfam" id="PF01423">
    <property type="entry name" value="LSM"/>
    <property type="match status" value="1"/>
</dbReference>
<dbReference type="KEGG" id="nid:NPIRD3C_0753"/>
<gene>
    <name evidence="4" type="ORF">NPIRD3C_0753</name>
</gene>
<keyword evidence="5" id="KW-1185">Reference proteome</keyword>
<dbReference type="SMART" id="SM00651">
    <property type="entry name" value="Sm"/>
    <property type="match status" value="1"/>
</dbReference>
<dbReference type="HOGENOM" id="CLU_076902_11_1_2"/>